<dbReference type="AlphaFoldDB" id="A0A2N8P8G6"/>
<evidence type="ECO:0000313" key="2">
    <source>
        <dbReference type="EMBL" id="PNE37321.1"/>
    </source>
</evidence>
<dbReference type="PANTHER" id="PTHR37318">
    <property type="entry name" value="BSL7504 PROTEIN"/>
    <property type="match status" value="1"/>
</dbReference>
<dbReference type="SUPFAM" id="SSF46785">
    <property type="entry name" value="Winged helix' DNA-binding domain"/>
    <property type="match status" value="1"/>
</dbReference>
<dbReference type="Gene3D" id="1.10.10.10">
    <property type="entry name" value="Winged helix-like DNA-binding domain superfamily/Winged helix DNA-binding domain"/>
    <property type="match status" value="1"/>
</dbReference>
<dbReference type="Pfam" id="PF13601">
    <property type="entry name" value="HTH_34"/>
    <property type="match status" value="1"/>
</dbReference>
<dbReference type="InterPro" id="IPR036390">
    <property type="entry name" value="WH_DNA-bd_sf"/>
</dbReference>
<accession>A0A2N8P8G6</accession>
<reference evidence="3" key="1">
    <citation type="submission" date="2015-09" db="EMBL/GenBank/DDBJ databases">
        <authorList>
            <person name="Graham D.E."/>
            <person name="Mahan K.M."/>
            <person name="Klingeman D.M."/>
            <person name="Fida T."/>
            <person name="Giannone R.J."/>
            <person name="Hettich R.L."/>
            <person name="Parry R.J."/>
            <person name="Spain J.C."/>
        </authorList>
    </citation>
    <scope>NUCLEOTIDE SEQUENCE [LARGE SCALE GENOMIC DNA]</scope>
    <source>
        <strain evidence="3">JCM 4701</strain>
    </source>
</reference>
<dbReference type="RefSeq" id="WP_258018066.1">
    <property type="nucleotide sequence ID" value="NZ_LJSN01000003.1"/>
</dbReference>
<evidence type="ECO:0000313" key="3">
    <source>
        <dbReference type="Proteomes" id="UP000236047"/>
    </source>
</evidence>
<dbReference type="Proteomes" id="UP000236047">
    <property type="component" value="Unassembled WGS sequence"/>
</dbReference>
<dbReference type="PANTHER" id="PTHR37318:SF1">
    <property type="entry name" value="BSL7504 PROTEIN"/>
    <property type="match status" value="1"/>
</dbReference>
<proteinExistence type="predicted"/>
<keyword evidence="3" id="KW-1185">Reference proteome</keyword>
<sequence length="108" mass="12018">MTGTPEGLDPVIHQLPKLSICALLAAGPQWVEFRTVREATGLSDSMVSKHSRALEDAGYIEIRKGGVGRRPRTWFRMTPLGQARYSRHVAALQRLLQREPDQNAIPDA</sequence>
<gene>
    <name evidence="2" type="ORF">AOB60_23575</name>
</gene>
<comment type="caution">
    <text evidence="2">The sequence shown here is derived from an EMBL/GenBank/DDBJ whole genome shotgun (WGS) entry which is preliminary data.</text>
</comment>
<feature type="domain" description="Winged helix DNA-binding" evidence="1">
    <location>
        <begin position="18"/>
        <end position="96"/>
    </location>
</feature>
<dbReference type="InterPro" id="IPR027395">
    <property type="entry name" value="WH_DNA-bd_dom"/>
</dbReference>
<name>A0A2N8P8G6_STRNR</name>
<protein>
    <submittedName>
        <fullName evidence="2">Transcriptional regulator</fullName>
    </submittedName>
</protein>
<dbReference type="EMBL" id="LJSN01000003">
    <property type="protein sequence ID" value="PNE37321.1"/>
    <property type="molecule type" value="Genomic_DNA"/>
</dbReference>
<organism evidence="2 3">
    <name type="scientific">Streptomyces noursei</name>
    <name type="common">Streptomyces albulus</name>
    <dbReference type="NCBI Taxonomy" id="1971"/>
    <lineage>
        <taxon>Bacteria</taxon>
        <taxon>Bacillati</taxon>
        <taxon>Actinomycetota</taxon>
        <taxon>Actinomycetes</taxon>
        <taxon>Kitasatosporales</taxon>
        <taxon>Streptomycetaceae</taxon>
        <taxon>Streptomyces</taxon>
    </lineage>
</organism>
<evidence type="ECO:0000259" key="1">
    <source>
        <dbReference type="Pfam" id="PF13601"/>
    </source>
</evidence>
<dbReference type="InterPro" id="IPR036388">
    <property type="entry name" value="WH-like_DNA-bd_sf"/>
</dbReference>